<feature type="transmembrane region" description="Helical" evidence="1">
    <location>
        <begin position="12"/>
        <end position="36"/>
    </location>
</feature>
<comment type="caution">
    <text evidence="2">The sequence shown here is derived from an EMBL/GenBank/DDBJ whole genome shotgun (WGS) entry which is preliminary data.</text>
</comment>
<evidence type="ECO:0000256" key="1">
    <source>
        <dbReference type="SAM" id="Phobius"/>
    </source>
</evidence>
<feature type="transmembrane region" description="Helical" evidence="1">
    <location>
        <begin position="85"/>
        <end position="105"/>
    </location>
</feature>
<feature type="transmembrane region" description="Helical" evidence="1">
    <location>
        <begin position="302"/>
        <end position="328"/>
    </location>
</feature>
<dbReference type="Proteomes" id="UP000681722">
    <property type="component" value="Unassembled WGS sequence"/>
</dbReference>
<feature type="transmembrane region" description="Helical" evidence="1">
    <location>
        <begin position="48"/>
        <end position="65"/>
    </location>
</feature>
<reference evidence="2" key="1">
    <citation type="submission" date="2021-02" db="EMBL/GenBank/DDBJ databases">
        <authorList>
            <person name="Nowell W R."/>
        </authorList>
    </citation>
    <scope>NUCLEOTIDE SEQUENCE</scope>
</reference>
<protein>
    <submittedName>
        <fullName evidence="2">Uncharacterized protein</fullName>
    </submittedName>
</protein>
<feature type="transmembrane region" description="Helical" evidence="1">
    <location>
        <begin position="117"/>
        <end position="138"/>
    </location>
</feature>
<dbReference type="OrthoDB" id="10051214at2759"/>
<evidence type="ECO:0000313" key="4">
    <source>
        <dbReference type="Proteomes" id="UP000663829"/>
    </source>
</evidence>
<evidence type="ECO:0000313" key="2">
    <source>
        <dbReference type="EMBL" id="CAF1227845.1"/>
    </source>
</evidence>
<feature type="transmembrane region" description="Helical" evidence="1">
    <location>
        <begin position="257"/>
        <end position="282"/>
    </location>
</feature>
<dbReference type="Proteomes" id="UP000663829">
    <property type="component" value="Unassembled WGS sequence"/>
</dbReference>
<keyword evidence="1" id="KW-0812">Transmembrane</keyword>
<accession>A0A814YDV6</accession>
<dbReference type="EMBL" id="CAJNOQ010009546">
    <property type="protein sequence ID" value="CAF1227845.1"/>
    <property type="molecule type" value="Genomic_DNA"/>
</dbReference>
<feature type="transmembrane region" description="Helical" evidence="1">
    <location>
        <begin position="184"/>
        <end position="205"/>
    </location>
</feature>
<evidence type="ECO:0000313" key="3">
    <source>
        <dbReference type="EMBL" id="CAF3990683.1"/>
    </source>
</evidence>
<organism evidence="2 4">
    <name type="scientific">Didymodactylos carnosus</name>
    <dbReference type="NCBI Taxonomy" id="1234261"/>
    <lineage>
        <taxon>Eukaryota</taxon>
        <taxon>Metazoa</taxon>
        <taxon>Spiralia</taxon>
        <taxon>Gnathifera</taxon>
        <taxon>Rotifera</taxon>
        <taxon>Eurotatoria</taxon>
        <taxon>Bdelloidea</taxon>
        <taxon>Philodinida</taxon>
        <taxon>Philodinidae</taxon>
        <taxon>Didymodactylos</taxon>
    </lineage>
</organism>
<feature type="transmembrane region" description="Helical" evidence="1">
    <location>
        <begin position="150"/>
        <end position="172"/>
    </location>
</feature>
<keyword evidence="1" id="KW-0472">Membrane</keyword>
<sequence>MFILYNRKFKNLFIDISSIIIDLTNLGEHFYIYFLTHQANLNKHDERIFFYILFAIGTIFILESLTLNPRLRLLISLIIEIGELFSYLLVFKGTLFGINISYFGIDEHSLILKSNTLTLVAYIFFIFEALLLIISFFLIDPEHKKRMWTIRLCGVICRLFLYIILNLNQIFFLFLNSQSPYHKIYFEILTTLSFFLGALCVDVSLDMKNKFLNENDNNDIKMGNALSQPVLSKFDFFYILICQYTPIIKSSYSPISIYWYIILFIINIFILQPITLVTMFIFSTRELKLHFQSISRYDRGIYVYSIISATILLIIIILILIMILYSLIRIRKLNIKIKPQNEFITRF</sequence>
<dbReference type="EMBL" id="CAJOBC010009551">
    <property type="protein sequence ID" value="CAF3990683.1"/>
    <property type="molecule type" value="Genomic_DNA"/>
</dbReference>
<keyword evidence="1" id="KW-1133">Transmembrane helix</keyword>
<keyword evidence="4" id="KW-1185">Reference proteome</keyword>
<gene>
    <name evidence="2" type="ORF">GPM918_LOCUS25018</name>
    <name evidence="3" type="ORF">SRO942_LOCUS25024</name>
</gene>
<dbReference type="AlphaFoldDB" id="A0A814YDV6"/>
<proteinExistence type="predicted"/>
<name>A0A814YDV6_9BILA</name>